<accession>A0ABS6W4N2</accession>
<name>A0ABS6W4N2_9FLAO</name>
<gene>
    <name evidence="1" type="ORF">KW502_12820</name>
</gene>
<reference evidence="1 2" key="1">
    <citation type="submission" date="2021-07" db="EMBL/GenBank/DDBJ databases">
        <title>Mesonia aestuariivivens sp. nov., isolated from a tidal flat.</title>
        <authorList>
            <person name="Kim Y.-O."/>
            <person name="Yoon J.-H."/>
        </authorList>
    </citation>
    <scope>NUCLEOTIDE SEQUENCE [LARGE SCALE GENOMIC DNA]</scope>
    <source>
        <strain evidence="1 2">JHPTF-M18</strain>
    </source>
</reference>
<dbReference type="RefSeq" id="WP_219040953.1">
    <property type="nucleotide sequence ID" value="NZ_JAHWDF010000015.1"/>
</dbReference>
<dbReference type="Proteomes" id="UP000719267">
    <property type="component" value="Unassembled WGS sequence"/>
</dbReference>
<dbReference type="EMBL" id="JAHWDF010000015">
    <property type="protein sequence ID" value="MBW2962674.1"/>
    <property type="molecule type" value="Genomic_DNA"/>
</dbReference>
<evidence type="ECO:0000313" key="2">
    <source>
        <dbReference type="Proteomes" id="UP000719267"/>
    </source>
</evidence>
<keyword evidence="2" id="KW-1185">Reference proteome</keyword>
<evidence type="ECO:0000313" key="1">
    <source>
        <dbReference type="EMBL" id="MBW2962674.1"/>
    </source>
</evidence>
<organism evidence="1 2">
    <name type="scientific">Mesonia aestuariivivens</name>
    <dbReference type="NCBI Taxonomy" id="2796128"/>
    <lineage>
        <taxon>Bacteria</taxon>
        <taxon>Pseudomonadati</taxon>
        <taxon>Bacteroidota</taxon>
        <taxon>Flavobacteriia</taxon>
        <taxon>Flavobacteriales</taxon>
        <taxon>Flavobacteriaceae</taxon>
        <taxon>Mesonia</taxon>
    </lineage>
</organism>
<proteinExistence type="predicted"/>
<comment type="caution">
    <text evidence="1">The sequence shown here is derived from an EMBL/GenBank/DDBJ whole genome shotgun (WGS) entry which is preliminary data.</text>
</comment>
<protein>
    <submittedName>
        <fullName evidence="1">Uncharacterized protein</fullName>
    </submittedName>
</protein>
<sequence length="83" mass="9826">MCVSLISATEKPFDTRDIEVLNLLIDNFITKYKQLTLKDRLNLQNENFLTAFNVINRQKEQISNIVDQQKEVIEDRTKELKQK</sequence>